<dbReference type="GO" id="GO:0008745">
    <property type="term" value="F:N-acetylmuramoyl-L-alanine amidase activity"/>
    <property type="evidence" value="ECO:0007669"/>
    <property type="project" value="InterPro"/>
</dbReference>
<dbReference type="OrthoDB" id="10001926at2759"/>
<keyword evidence="5" id="KW-1015">Disulfide bond</keyword>
<dbReference type="GO" id="GO:0042834">
    <property type="term" value="F:peptidoglycan binding"/>
    <property type="evidence" value="ECO:0007669"/>
    <property type="project" value="InterPro"/>
</dbReference>
<dbReference type="PANTHER" id="PTHR11022">
    <property type="entry name" value="PEPTIDOGLYCAN RECOGNITION PROTEIN"/>
    <property type="match status" value="1"/>
</dbReference>
<dbReference type="GO" id="GO:0008270">
    <property type="term" value="F:zinc ion binding"/>
    <property type="evidence" value="ECO:0007669"/>
    <property type="project" value="InterPro"/>
</dbReference>
<keyword evidence="3" id="KW-0732">Signal</keyword>
<evidence type="ECO:0000313" key="10">
    <source>
        <dbReference type="EMBL" id="KMQ95640.1"/>
    </source>
</evidence>
<feature type="domain" description="Peptidoglycan recognition protein family" evidence="9">
    <location>
        <begin position="7"/>
        <end position="171"/>
    </location>
</feature>
<dbReference type="CDD" id="cd06583">
    <property type="entry name" value="PGRP"/>
    <property type="match status" value="1"/>
</dbReference>
<dbReference type="InterPro" id="IPR002502">
    <property type="entry name" value="Amidase_domain"/>
</dbReference>
<dbReference type="GO" id="GO:0045087">
    <property type="term" value="P:innate immune response"/>
    <property type="evidence" value="ECO:0007669"/>
    <property type="project" value="UniProtKB-KW"/>
</dbReference>
<feature type="domain" description="N-acetylmuramoyl-L-alanine amidase" evidence="8">
    <location>
        <begin position="22"/>
        <end position="177"/>
    </location>
</feature>
<dbReference type="STRING" id="67767.A0A0J7NTA6"/>
<name>A0A0J7NTA6_LASNI</name>
<accession>A0A0J7NTA6</accession>
<dbReference type="AlphaFoldDB" id="A0A0J7NTA6"/>
<dbReference type="SMART" id="SM00701">
    <property type="entry name" value="PGRP"/>
    <property type="match status" value="1"/>
</dbReference>
<evidence type="ECO:0000256" key="1">
    <source>
        <dbReference type="ARBA" id="ARBA00007553"/>
    </source>
</evidence>
<evidence type="ECO:0000313" key="11">
    <source>
        <dbReference type="Proteomes" id="UP000036403"/>
    </source>
</evidence>
<evidence type="ECO:0000259" key="8">
    <source>
        <dbReference type="SMART" id="SM00644"/>
    </source>
</evidence>
<dbReference type="InterPro" id="IPR017331">
    <property type="entry name" value="Peptidoglycan_recognition"/>
</dbReference>
<comment type="caution">
    <text evidence="10">The sequence shown here is derived from an EMBL/GenBank/DDBJ whole genome shotgun (WGS) entry which is preliminary data.</text>
</comment>
<evidence type="ECO:0000256" key="4">
    <source>
        <dbReference type="ARBA" id="ARBA00022859"/>
    </source>
</evidence>
<dbReference type="PaxDb" id="67767-A0A0J7NTA6"/>
<dbReference type="FunFam" id="3.40.80.10:FF:000001">
    <property type="entry name" value="Peptidoglycan recognition protein 1"/>
    <property type="match status" value="1"/>
</dbReference>
<proteinExistence type="inferred from homology"/>
<organism evidence="10 11">
    <name type="scientific">Lasius niger</name>
    <name type="common">Black garden ant</name>
    <dbReference type="NCBI Taxonomy" id="67767"/>
    <lineage>
        <taxon>Eukaryota</taxon>
        <taxon>Metazoa</taxon>
        <taxon>Ecdysozoa</taxon>
        <taxon>Arthropoda</taxon>
        <taxon>Hexapoda</taxon>
        <taxon>Insecta</taxon>
        <taxon>Pterygota</taxon>
        <taxon>Neoptera</taxon>
        <taxon>Endopterygota</taxon>
        <taxon>Hymenoptera</taxon>
        <taxon>Apocrita</taxon>
        <taxon>Aculeata</taxon>
        <taxon>Formicoidea</taxon>
        <taxon>Formicidae</taxon>
        <taxon>Formicinae</taxon>
        <taxon>Lasius</taxon>
        <taxon>Lasius</taxon>
    </lineage>
</organism>
<dbReference type="EMBL" id="LBMM01001857">
    <property type="protein sequence ID" value="KMQ95640.1"/>
    <property type="molecule type" value="Genomic_DNA"/>
</dbReference>
<keyword evidence="4 6" id="KW-0391">Immunity</keyword>
<reference evidence="10 11" key="1">
    <citation type="submission" date="2015-04" db="EMBL/GenBank/DDBJ databases">
        <title>Lasius niger genome sequencing.</title>
        <authorList>
            <person name="Konorov E.A."/>
            <person name="Nikitin M.A."/>
            <person name="Kirill M.V."/>
            <person name="Chang P."/>
        </authorList>
    </citation>
    <scope>NUCLEOTIDE SEQUENCE [LARGE SCALE GENOMIC DNA]</scope>
    <source>
        <tissue evidence="10">Whole</tissue>
    </source>
</reference>
<dbReference type="PANTHER" id="PTHR11022:SF41">
    <property type="entry name" value="PEPTIDOGLYCAN-RECOGNITION PROTEIN LC-RELATED"/>
    <property type="match status" value="1"/>
</dbReference>
<dbReference type="Pfam" id="PF01510">
    <property type="entry name" value="Amidase_2"/>
    <property type="match status" value="1"/>
</dbReference>
<evidence type="ECO:0000256" key="2">
    <source>
        <dbReference type="ARBA" id="ARBA00022588"/>
    </source>
</evidence>
<sequence>MKIIYDLNVISKAEWGARASKSPAANLKIKPAPNVIIHHSTGPSCETQAECQLKVRGIQVINFTRSKPFLNMIVKSCFKNEHMNNKGWSDIGYNFVIGEDGNVYEGRGWGKKGAHSIPFNSKSIGICIIGNYSNRTPKAAAIQAVAKLITRGVDNGEIKSDYKLLGHRQTWSTACPGDSLYTMIQSWPHWTEAAK</sequence>
<dbReference type="InterPro" id="IPR036505">
    <property type="entry name" value="Amidase/PGRP_sf"/>
</dbReference>
<feature type="disulfide bond" evidence="7">
    <location>
        <begin position="45"/>
        <end position="51"/>
    </location>
</feature>
<dbReference type="SUPFAM" id="SSF55846">
    <property type="entry name" value="N-acetylmuramoyl-L-alanine amidase-like"/>
    <property type="match status" value="1"/>
</dbReference>
<dbReference type="Gene3D" id="3.40.80.10">
    <property type="entry name" value="Peptidoglycan recognition protein-like"/>
    <property type="match status" value="1"/>
</dbReference>
<evidence type="ECO:0000256" key="6">
    <source>
        <dbReference type="PIRNR" id="PIRNR037945"/>
    </source>
</evidence>
<dbReference type="PIRSF" id="PIRSF037945">
    <property type="entry name" value="PGRPs"/>
    <property type="match status" value="1"/>
</dbReference>
<dbReference type="InterPro" id="IPR015510">
    <property type="entry name" value="PGRP"/>
</dbReference>
<dbReference type="GO" id="GO:0009253">
    <property type="term" value="P:peptidoglycan catabolic process"/>
    <property type="evidence" value="ECO:0007669"/>
    <property type="project" value="InterPro"/>
</dbReference>
<dbReference type="Proteomes" id="UP000036403">
    <property type="component" value="Unassembled WGS sequence"/>
</dbReference>
<dbReference type="InterPro" id="IPR006619">
    <property type="entry name" value="PGRP_domain_met/bac"/>
</dbReference>
<evidence type="ECO:0000256" key="7">
    <source>
        <dbReference type="PIRSR" id="PIRSR037945-1"/>
    </source>
</evidence>
<evidence type="ECO:0000259" key="9">
    <source>
        <dbReference type="SMART" id="SM00701"/>
    </source>
</evidence>
<keyword evidence="2 6" id="KW-0399">Innate immunity</keyword>
<comment type="similarity">
    <text evidence="1 6">Belongs to the N-acetylmuramoyl-L-alanine amidase 2 family.</text>
</comment>
<protein>
    <recommendedName>
        <fullName evidence="6">Peptidoglycan-recognition protein</fullName>
    </recommendedName>
</protein>
<keyword evidence="11" id="KW-1185">Reference proteome</keyword>
<evidence type="ECO:0000256" key="5">
    <source>
        <dbReference type="ARBA" id="ARBA00023157"/>
    </source>
</evidence>
<dbReference type="SMART" id="SM00644">
    <property type="entry name" value="Ami_2"/>
    <property type="match status" value="1"/>
</dbReference>
<evidence type="ECO:0000256" key="3">
    <source>
        <dbReference type="ARBA" id="ARBA00022729"/>
    </source>
</evidence>
<gene>
    <name evidence="10" type="ORF">RF55_4137</name>
</gene>